<organism evidence="2 3">
    <name type="scientific">Enterococcus cecorum</name>
    <dbReference type="NCBI Taxonomy" id="44008"/>
    <lineage>
        <taxon>Bacteria</taxon>
        <taxon>Bacillati</taxon>
        <taxon>Bacillota</taxon>
        <taxon>Bacilli</taxon>
        <taxon>Lactobacillales</taxon>
        <taxon>Enterococcaceae</taxon>
        <taxon>Enterococcus</taxon>
    </lineage>
</organism>
<dbReference type="PANTHER" id="PTHR37826:SF2">
    <property type="entry name" value="ZINC-RIBBON DOMAIN-CONTAINING PROTEIN"/>
    <property type="match status" value="1"/>
</dbReference>
<dbReference type="AlphaFoldDB" id="A0A1Y4R0C3"/>
<proteinExistence type="predicted"/>
<name>A0A1Y4R0C3_9ENTE</name>
<dbReference type="Pfam" id="PF13421">
    <property type="entry name" value="Band_7_1"/>
    <property type="match status" value="1"/>
</dbReference>
<dbReference type="InterPro" id="IPR033880">
    <property type="entry name" value="SPFH_YdjI"/>
</dbReference>
<evidence type="ECO:0000259" key="1">
    <source>
        <dbReference type="Pfam" id="PF13421"/>
    </source>
</evidence>
<evidence type="ECO:0000313" key="3">
    <source>
        <dbReference type="Proteomes" id="UP000196074"/>
    </source>
</evidence>
<comment type="caution">
    <text evidence="2">The sequence shown here is derived from an EMBL/GenBank/DDBJ whole genome shotgun (WGS) entry which is preliminary data.</text>
</comment>
<feature type="domain" description="SPFH" evidence="1">
    <location>
        <begin position="59"/>
        <end position="269"/>
    </location>
</feature>
<evidence type="ECO:0000313" key="2">
    <source>
        <dbReference type="EMBL" id="OUQ09963.1"/>
    </source>
</evidence>
<dbReference type="PANTHER" id="PTHR37826">
    <property type="entry name" value="FLOTILLIN BAND_7_5 DOMAIN PROTEIN"/>
    <property type="match status" value="1"/>
</dbReference>
<protein>
    <submittedName>
        <fullName evidence="2">Virion core protein</fullName>
    </submittedName>
</protein>
<reference evidence="3" key="1">
    <citation type="submission" date="2017-04" db="EMBL/GenBank/DDBJ databases">
        <title>Function of individual gut microbiota members based on whole genome sequencing of pure cultures obtained from chicken caecum.</title>
        <authorList>
            <person name="Medvecky M."/>
            <person name="Cejkova D."/>
            <person name="Polansky O."/>
            <person name="Karasova D."/>
            <person name="Kubasova T."/>
            <person name="Cizek A."/>
            <person name="Rychlik I."/>
        </authorList>
    </citation>
    <scope>NUCLEOTIDE SEQUENCE [LARGE SCALE GENOMIC DNA]</scope>
    <source>
        <strain evidence="3">An144</strain>
    </source>
</reference>
<sequence>MGIIKAAIQSATSTLADQWLDIIEPDTMDNTTLMCKGVLMSKNKKRGSNTKGSVDYISDGSMIRVYPNMMMLLVDGGQIIDYTAEEGYYKVDNSAAPSLFNGDFEGALNESFERFRFGGVTPSKQEVFFINLQEIRGIRFGTQQPINYFDNFYNAELFVRAHGSYSIAITDPILFFKNVVPKGVTRLTIDEINEQFLMEFVSGLQSSINQLSAQGERISYLASKTAELSKVMNQNLDEQWKSLRGIEIVSIALASISYTDDSQQLINMRNKGAMFNDPNLRESFMQTSIAQGIADAGNNPNGAANAFFGMNMGANLTGDYLSQASHQNQAQAQQAAQKQQTANTSAAQESSWQCPNCNQENTGKFCSNCGTPKPTPTTNAGMKVRCSKCKSVIEITNAMPKFCPECGQPFLAESLD</sequence>
<accession>A0A1Y4R0C3</accession>
<dbReference type="Proteomes" id="UP000196074">
    <property type="component" value="Unassembled WGS sequence"/>
</dbReference>
<dbReference type="EMBL" id="NFLC01000014">
    <property type="protein sequence ID" value="OUQ09963.1"/>
    <property type="molecule type" value="Genomic_DNA"/>
</dbReference>
<dbReference type="RefSeq" id="WP_087215342.1">
    <property type="nucleotide sequence ID" value="NZ_JAKYKK010000065.1"/>
</dbReference>
<gene>
    <name evidence="2" type="ORF">B5E88_08005</name>
</gene>
<dbReference type="CDD" id="cd03408">
    <property type="entry name" value="SPFH_like_u1"/>
    <property type="match status" value="1"/>
</dbReference>